<dbReference type="OrthoDB" id="10064318at2759"/>
<feature type="region of interest" description="Disordered" evidence="10">
    <location>
        <begin position="1"/>
        <end position="38"/>
    </location>
</feature>
<dbReference type="GO" id="GO:0006623">
    <property type="term" value="P:protein targeting to vacuole"/>
    <property type="evidence" value="ECO:0007669"/>
    <property type="project" value="TreeGrafter"/>
</dbReference>
<evidence type="ECO:0000313" key="13">
    <source>
        <dbReference type="Proteomes" id="UP000196158"/>
    </source>
</evidence>
<dbReference type="Pfam" id="PF19566">
    <property type="entry name" value="Snx8_BAR_dom"/>
    <property type="match status" value="1"/>
</dbReference>
<dbReference type="InterPro" id="IPR035704">
    <property type="entry name" value="SNX8/Mvp1_PX"/>
</dbReference>
<accession>A0A1X7R0A4</accession>
<gene>
    <name evidence="12" type="ORF">KASA_0P00220G</name>
</gene>
<name>A0A1X7R0A4_9SACH</name>
<evidence type="ECO:0000256" key="7">
    <source>
        <dbReference type="ARBA" id="ARBA00022927"/>
    </source>
</evidence>
<comment type="similarity">
    <text evidence="3">Belongs to the sorting nexin family.</text>
</comment>
<keyword evidence="7" id="KW-0653">Protein transport</keyword>
<evidence type="ECO:0000259" key="11">
    <source>
        <dbReference type="PROSITE" id="PS50195"/>
    </source>
</evidence>
<feature type="region of interest" description="Disordered" evidence="10">
    <location>
        <begin position="88"/>
        <end position="111"/>
    </location>
</feature>
<dbReference type="InterPro" id="IPR001683">
    <property type="entry name" value="PX_dom"/>
</dbReference>
<dbReference type="SUPFAM" id="SSF64268">
    <property type="entry name" value="PX domain"/>
    <property type="match status" value="1"/>
</dbReference>
<proteinExistence type="inferred from homology"/>
<dbReference type="InterPro" id="IPR036871">
    <property type="entry name" value="PX_dom_sf"/>
</dbReference>
<evidence type="ECO:0000256" key="8">
    <source>
        <dbReference type="ARBA" id="ARBA00023136"/>
    </source>
</evidence>
<dbReference type="GO" id="GO:0005829">
    <property type="term" value="C:cytosol"/>
    <property type="evidence" value="ECO:0007669"/>
    <property type="project" value="GOC"/>
</dbReference>
<protein>
    <recommendedName>
        <fullName evidence="4">Sorting nexin MVP1</fullName>
    </recommendedName>
    <alternativeName>
        <fullName evidence="9">Sorting nexin mvp1</fullName>
    </alternativeName>
</protein>
<dbReference type="PROSITE" id="PS50195">
    <property type="entry name" value="PX"/>
    <property type="match status" value="1"/>
</dbReference>
<feature type="domain" description="PX" evidence="11">
    <location>
        <begin position="165"/>
        <end position="285"/>
    </location>
</feature>
<sequence>MSVHDSNGHDVWASNSETQSPWNANGTNETNSQNNTTTLNQDSIVSSTLNSLTLDNENTGHSLFGSSSPIGSETNIFRDSLDEPQVQLPQQDDTREQGIWGGPNDTDKFPPISDPLTTTLNIFNDDVNKGEGSSKTNNIEDEEHANNEDLGEWIKDTRKLYNPLLSDIVSIEEIPEREGLLFKHINYKLVLAVELPNTDPSDTKNVVRRYSDFDWLQEVLLKRYPFRMVPELPPKKIRTSQNLDQTFLKKRQHGLYTFINLIMKHPILKEDDLVLTFLTVPTDLSTWRKQLNNKFDTIDEFQNKKITKNFIKLWKPELSLHLNDVANSIDSTIETWNKINIIIQRSQRRLQQKIHENKIMTSLLNDLQRETPKMYPIDIDEGNNRTVLDINNNLSIINKHIVDLNTLNDEEVAKLSQELIPKFGVYIDILVSLKNMFERYRIMATNNIPQLQRHIEIDMERLESMKGKPDSSGTEYDRLRLSVKKDRASIVQQLNRSWLIRQCILFEFSIFQETQFLISNAFKDWTRLNASTTELNMNAWEKLTNLIENMALSNNF</sequence>
<dbReference type="FunFam" id="3.30.1520.10:FF:000042">
    <property type="entry name" value="Sorting nexin mvp1"/>
    <property type="match status" value="1"/>
</dbReference>
<keyword evidence="8" id="KW-0472">Membrane</keyword>
<evidence type="ECO:0000256" key="3">
    <source>
        <dbReference type="ARBA" id="ARBA00010883"/>
    </source>
</evidence>
<evidence type="ECO:0000256" key="9">
    <source>
        <dbReference type="ARBA" id="ARBA00072009"/>
    </source>
</evidence>
<feature type="compositionally biased region" description="Low complexity" evidence="10">
    <location>
        <begin position="23"/>
        <end position="38"/>
    </location>
</feature>
<reference evidence="12 13" key="1">
    <citation type="submission" date="2017-04" db="EMBL/GenBank/DDBJ databases">
        <authorList>
            <person name="Afonso C.L."/>
            <person name="Miller P.J."/>
            <person name="Scott M.A."/>
            <person name="Spackman E."/>
            <person name="Goraichik I."/>
            <person name="Dimitrov K.M."/>
            <person name="Suarez D.L."/>
            <person name="Swayne D.E."/>
        </authorList>
    </citation>
    <scope>NUCLEOTIDE SEQUENCE [LARGE SCALE GENOMIC DNA]</scope>
</reference>
<keyword evidence="13" id="KW-1185">Reference proteome</keyword>
<dbReference type="InterPro" id="IPR045734">
    <property type="entry name" value="Snx8_BAR_dom"/>
</dbReference>
<feature type="compositionally biased region" description="Polar residues" evidence="10">
    <location>
        <begin position="13"/>
        <end position="22"/>
    </location>
</feature>
<evidence type="ECO:0000256" key="1">
    <source>
        <dbReference type="ARBA" id="ARBA00004287"/>
    </source>
</evidence>
<dbReference type="GO" id="GO:0032266">
    <property type="term" value="F:phosphatidylinositol-3-phosphate binding"/>
    <property type="evidence" value="ECO:0007669"/>
    <property type="project" value="TreeGrafter"/>
</dbReference>
<dbReference type="AlphaFoldDB" id="A0A1X7R0A4"/>
<evidence type="ECO:0000313" key="12">
    <source>
        <dbReference type="EMBL" id="SMN18909.1"/>
    </source>
</evidence>
<keyword evidence="6" id="KW-0963">Cytoplasm</keyword>
<evidence type="ECO:0000256" key="6">
    <source>
        <dbReference type="ARBA" id="ARBA00022490"/>
    </source>
</evidence>
<dbReference type="GO" id="GO:0042147">
    <property type="term" value="P:retrograde transport, endosome to Golgi"/>
    <property type="evidence" value="ECO:0007669"/>
    <property type="project" value="InterPro"/>
</dbReference>
<dbReference type="Pfam" id="PF00787">
    <property type="entry name" value="PX"/>
    <property type="match status" value="1"/>
</dbReference>
<evidence type="ECO:0000256" key="2">
    <source>
        <dbReference type="ARBA" id="ARBA00004496"/>
    </source>
</evidence>
<dbReference type="CDD" id="cd07597">
    <property type="entry name" value="BAR_SNX8"/>
    <property type="match status" value="1"/>
</dbReference>
<evidence type="ECO:0000256" key="10">
    <source>
        <dbReference type="SAM" id="MobiDB-lite"/>
    </source>
</evidence>
<dbReference type="EMBL" id="FXLY01000003">
    <property type="protein sequence ID" value="SMN18909.1"/>
    <property type="molecule type" value="Genomic_DNA"/>
</dbReference>
<dbReference type="PANTHER" id="PTHR47554">
    <property type="entry name" value="SORTING NEXIN MVP1"/>
    <property type="match status" value="1"/>
</dbReference>
<evidence type="ECO:0000256" key="4">
    <source>
        <dbReference type="ARBA" id="ARBA00014268"/>
    </source>
</evidence>
<comment type="subcellular location">
    <subcellularLocation>
        <location evidence="2">Cytoplasm</location>
    </subcellularLocation>
    <subcellularLocation>
        <location evidence="1">Membrane</location>
        <topology evidence="1">Peripheral membrane protein</topology>
        <orientation evidence="1">Cytoplasmic side</orientation>
    </subcellularLocation>
</comment>
<dbReference type="STRING" id="1789683.A0A1X7R0A4"/>
<keyword evidence="5" id="KW-0813">Transport</keyword>
<organism evidence="12 13">
    <name type="scientific">Maudiozyma saulgeensis</name>
    <dbReference type="NCBI Taxonomy" id="1789683"/>
    <lineage>
        <taxon>Eukaryota</taxon>
        <taxon>Fungi</taxon>
        <taxon>Dikarya</taxon>
        <taxon>Ascomycota</taxon>
        <taxon>Saccharomycotina</taxon>
        <taxon>Saccharomycetes</taxon>
        <taxon>Saccharomycetales</taxon>
        <taxon>Saccharomycetaceae</taxon>
        <taxon>Maudiozyma</taxon>
    </lineage>
</organism>
<dbReference type="GO" id="GO:0016020">
    <property type="term" value="C:membrane"/>
    <property type="evidence" value="ECO:0007669"/>
    <property type="project" value="UniProtKB-SubCell"/>
</dbReference>
<evidence type="ECO:0000256" key="5">
    <source>
        <dbReference type="ARBA" id="ARBA00022448"/>
    </source>
</evidence>
<dbReference type="SMART" id="SM00312">
    <property type="entry name" value="PX"/>
    <property type="match status" value="1"/>
</dbReference>
<dbReference type="GO" id="GO:0005768">
    <property type="term" value="C:endosome"/>
    <property type="evidence" value="ECO:0007669"/>
    <property type="project" value="TreeGrafter"/>
</dbReference>
<dbReference type="Gene3D" id="3.30.1520.10">
    <property type="entry name" value="Phox-like domain"/>
    <property type="match status" value="1"/>
</dbReference>
<dbReference type="InterPro" id="IPR028662">
    <property type="entry name" value="SNX8/Mvp1"/>
</dbReference>
<dbReference type="PANTHER" id="PTHR47554:SF1">
    <property type="entry name" value="SORTING NEXIN MVP1"/>
    <property type="match status" value="1"/>
</dbReference>
<dbReference type="CDD" id="cd06866">
    <property type="entry name" value="PX_SNX8_Mvp1p_like"/>
    <property type="match status" value="1"/>
</dbReference>
<dbReference type="Proteomes" id="UP000196158">
    <property type="component" value="Unassembled WGS sequence"/>
</dbReference>